<dbReference type="EMBL" id="CP003630">
    <property type="protein sequence ID" value="AFZ16079.1"/>
    <property type="molecule type" value="Genomic_DNA"/>
</dbReference>
<dbReference type="Pfam" id="PF07843">
    <property type="entry name" value="DUF1634"/>
    <property type="match status" value="1"/>
</dbReference>
<dbReference type="eggNOG" id="COG4272">
    <property type="taxonomic scope" value="Bacteria"/>
</dbReference>
<dbReference type="KEGG" id="mic:Mic7113_0142"/>
<dbReference type="RefSeq" id="WP_015180243.1">
    <property type="nucleotide sequence ID" value="NC_019738.1"/>
</dbReference>
<keyword evidence="2" id="KW-1133">Transmembrane helix</keyword>
<dbReference type="Proteomes" id="UP000010471">
    <property type="component" value="Chromosome"/>
</dbReference>
<name>K9W8K8_9CYAN</name>
<dbReference type="OrthoDB" id="511496at2"/>
<evidence type="ECO:0000313" key="4">
    <source>
        <dbReference type="Proteomes" id="UP000010471"/>
    </source>
</evidence>
<sequence>MYPLGKLANEEQVESESNLTPLSSDCTPHNAKSDRHLEEFISNLLKYGVLLASAIVFLGGILYLIRHGTEPADYRFFQGTPSEFCSPEGVLKAVFSGSRRGLIQLGLLILIATPIARVIFSFLVFLRQRDFTYIIVTLCVLMALIYSMIGAYV</sequence>
<organism evidence="3 4">
    <name type="scientific">Allocoleopsis franciscana PCC 7113</name>
    <dbReference type="NCBI Taxonomy" id="1173027"/>
    <lineage>
        <taxon>Bacteria</taxon>
        <taxon>Bacillati</taxon>
        <taxon>Cyanobacteriota</taxon>
        <taxon>Cyanophyceae</taxon>
        <taxon>Coleofasciculales</taxon>
        <taxon>Coleofasciculaceae</taxon>
        <taxon>Allocoleopsis</taxon>
        <taxon>Allocoleopsis franciscana</taxon>
    </lineage>
</organism>
<dbReference type="PATRIC" id="fig|1173027.3.peg.155"/>
<dbReference type="InterPro" id="IPR012861">
    <property type="entry name" value="DUF1634"/>
</dbReference>
<feature type="compositionally biased region" description="Polar residues" evidence="1">
    <location>
        <begin position="15"/>
        <end position="27"/>
    </location>
</feature>
<dbReference type="STRING" id="1173027.Mic7113_0142"/>
<evidence type="ECO:0000313" key="3">
    <source>
        <dbReference type="EMBL" id="AFZ16079.1"/>
    </source>
</evidence>
<protein>
    <submittedName>
        <fullName evidence="3">Putative membrane protein</fullName>
    </submittedName>
</protein>
<feature type="transmembrane region" description="Helical" evidence="2">
    <location>
        <begin position="131"/>
        <end position="152"/>
    </location>
</feature>
<keyword evidence="4" id="KW-1185">Reference proteome</keyword>
<feature type="transmembrane region" description="Helical" evidence="2">
    <location>
        <begin position="102"/>
        <end position="125"/>
    </location>
</feature>
<feature type="region of interest" description="Disordered" evidence="1">
    <location>
        <begin position="1"/>
        <end position="27"/>
    </location>
</feature>
<dbReference type="AlphaFoldDB" id="K9W8K8"/>
<feature type="transmembrane region" description="Helical" evidence="2">
    <location>
        <begin position="44"/>
        <end position="65"/>
    </location>
</feature>
<evidence type="ECO:0000256" key="2">
    <source>
        <dbReference type="SAM" id="Phobius"/>
    </source>
</evidence>
<evidence type="ECO:0000256" key="1">
    <source>
        <dbReference type="SAM" id="MobiDB-lite"/>
    </source>
</evidence>
<gene>
    <name evidence="3" type="ORF">Mic7113_0142</name>
</gene>
<keyword evidence="2" id="KW-0812">Transmembrane</keyword>
<accession>K9W8K8</accession>
<reference evidence="3 4" key="1">
    <citation type="submission" date="2012-06" db="EMBL/GenBank/DDBJ databases">
        <title>Finished chromosome of genome of Microcoleus sp. PCC 7113.</title>
        <authorList>
            <consortium name="US DOE Joint Genome Institute"/>
            <person name="Gugger M."/>
            <person name="Coursin T."/>
            <person name="Rippka R."/>
            <person name="Tandeau De Marsac N."/>
            <person name="Huntemann M."/>
            <person name="Wei C.-L."/>
            <person name="Han J."/>
            <person name="Detter J.C."/>
            <person name="Han C."/>
            <person name="Tapia R."/>
            <person name="Chen A."/>
            <person name="Kyrpides N."/>
            <person name="Mavromatis K."/>
            <person name="Markowitz V."/>
            <person name="Szeto E."/>
            <person name="Ivanova N."/>
            <person name="Pagani I."/>
            <person name="Pati A."/>
            <person name="Goodwin L."/>
            <person name="Nordberg H.P."/>
            <person name="Cantor M.N."/>
            <person name="Hua S.X."/>
            <person name="Woyke T."/>
            <person name="Kerfeld C.A."/>
        </authorList>
    </citation>
    <scope>NUCLEOTIDE SEQUENCE [LARGE SCALE GENOMIC DNA]</scope>
    <source>
        <strain evidence="3 4">PCC 7113</strain>
    </source>
</reference>
<dbReference type="HOGENOM" id="CLU_1509956_0_0_3"/>
<proteinExistence type="predicted"/>
<keyword evidence="2" id="KW-0472">Membrane</keyword>